<dbReference type="AlphaFoldDB" id="A0ABD6EUB3"/>
<dbReference type="InterPro" id="IPR045325">
    <property type="entry name" value="TMEM70/TMEM186/TMEM223"/>
</dbReference>
<accession>A0ABD6EUB3</accession>
<sequence length="239" mass="26595">MIGRCCCISSSRCLLSLPLTRLAASLRLTACLRLYSHTASSNVSLTRRFIPLRSVSPAELGPSLMYHSSTLKPVSPKSTQQFLTRGVVAAKILSLSSSVMGLVMVPILTQYLWEAAADRPAVMMFAIVANSFLILLSFTPFLLQFLVKRFIVDLRYNPETKVFTTIHYGFFLNKKALRFRADEVVDAAKAPEMKKLWLPLATVFVHQRPLLLSLNVNSYTDPVLFAELTKNVVIPPGSD</sequence>
<evidence type="ECO:0008006" key="6">
    <source>
        <dbReference type="Google" id="ProtNLM"/>
    </source>
</evidence>
<dbReference type="Pfam" id="PF06979">
    <property type="entry name" value="TMEM70"/>
    <property type="match status" value="1"/>
</dbReference>
<feature type="transmembrane region" description="Helical" evidence="2">
    <location>
        <begin position="92"/>
        <end position="113"/>
    </location>
</feature>
<keyword evidence="2" id="KW-0472">Membrane</keyword>
<gene>
    <name evidence="4" type="ORF">AB6A40_007750</name>
</gene>
<dbReference type="Proteomes" id="UP001608902">
    <property type="component" value="Unassembled WGS sequence"/>
</dbReference>
<feature type="chain" id="PRO_5044878782" description="Transmembrane protein 70" evidence="3">
    <location>
        <begin position="26"/>
        <end position="239"/>
    </location>
</feature>
<dbReference type="EMBL" id="JBGFUD010006526">
    <property type="protein sequence ID" value="MFH4981041.1"/>
    <property type="molecule type" value="Genomic_DNA"/>
</dbReference>
<feature type="signal peptide" evidence="3">
    <location>
        <begin position="1"/>
        <end position="25"/>
    </location>
</feature>
<keyword evidence="2" id="KW-0812">Transmembrane</keyword>
<evidence type="ECO:0000256" key="3">
    <source>
        <dbReference type="SAM" id="SignalP"/>
    </source>
</evidence>
<dbReference type="PANTHER" id="PTHR13281:SF0">
    <property type="entry name" value="TRANSMEMBRANE PROTEIN 70, MITOCHONDRIAL"/>
    <property type="match status" value="1"/>
</dbReference>
<keyword evidence="3" id="KW-0732">Signal</keyword>
<keyword evidence="2" id="KW-1133">Transmembrane helix</keyword>
<organism evidence="4 5">
    <name type="scientific">Gnathostoma spinigerum</name>
    <dbReference type="NCBI Taxonomy" id="75299"/>
    <lineage>
        <taxon>Eukaryota</taxon>
        <taxon>Metazoa</taxon>
        <taxon>Ecdysozoa</taxon>
        <taxon>Nematoda</taxon>
        <taxon>Chromadorea</taxon>
        <taxon>Rhabditida</taxon>
        <taxon>Spirurina</taxon>
        <taxon>Gnathostomatomorpha</taxon>
        <taxon>Gnathostomatoidea</taxon>
        <taxon>Gnathostomatidae</taxon>
        <taxon>Gnathostoma</taxon>
    </lineage>
</organism>
<comment type="caution">
    <text evidence="4">The sequence shown here is derived from an EMBL/GenBank/DDBJ whole genome shotgun (WGS) entry which is preliminary data.</text>
</comment>
<dbReference type="PANTHER" id="PTHR13281">
    <property type="entry name" value="TRANSMEMBRANE PROTEIN 70, MITOCHONDRIAL"/>
    <property type="match status" value="1"/>
</dbReference>
<name>A0ABD6EUB3_9BILA</name>
<dbReference type="InterPro" id="IPR009724">
    <property type="entry name" value="TMEM70"/>
</dbReference>
<protein>
    <recommendedName>
        <fullName evidence="6">Transmembrane protein 70</fullName>
    </recommendedName>
</protein>
<evidence type="ECO:0000256" key="1">
    <source>
        <dbReference type="ARBA" id="ARBA00005280"/>
    </source>
</evidence>
<evidence type="ECO:0000313" key="4">
    <source>
        <dbReference type="EMBL" id="MFH4981041.1"/>
    </source>
</evidence>
<keyword evidence="5" id="KW-1185">Reference proteome</keyword>
<evidence type="ECO:0000256" key="2">
    <source>
        <dbReference type="SAM" id="Phobius"/>
    </source>
</evidence>
<proteinExistence type="inferred from homology"/>
<reference evidence="4 5" key="1">
    <citation type="submission" date="2024-08" db="EMBL/GenBank/DDBJ databases">
        <title>Gnathostoma spinigerum genome.</title>
        <authorList>
            <person name="Gonzalez-Bertolin B."/>
            <person name="Monzon S."/>
            <person name="Zaballos A."/>
            <person name="Jimenez P."/>
            <person name="Dekumyoy P."/>
            <person name="Varona S."/>
            <person name="Cuesta I."/>
            <person name="Sumanam S."/>
            <person name="Adisakwattana P."/>
            <person name="Gasser R.B."/>
            <person name="Hernandez-Gonzalez A."/>
            <person name="Young N.D."/>
            <person name="Perteguer M.J."/>
        </authorList>
    </citation>
    <scope>NUCLEOTIDE SEQUENCE [LARGE SCALE GENOMIC DNA]</scope>
    <source>
        <strain evidence="4">AL3</strain>
        <tissue evidence="4">Liver</tissue>
    </source>
</reference>
<feature type="transmembrane region" description="Helical" evidence="2">
    <location>
        <begin position="125"/>
        <end position="147"/>
    </location>
</feature>
<evidence type="ECO:0000313" key="5">
    <source>
        <dbReference type="Proteomes" id="UP001608902"/>
    </source>
</evidence>
<comment type="similarity">
    <text evidence="1">Belongs to the TMEM70 family.</text>
</comment>